<keyword evidence="3" id="KW-0812">Transmembrane</keyword>
<reference evidence="5" key="1">
    <citation type="submission" date="2013-03" db="EMBL/GenBank/DDBJ databases">
        <authorList>
            <person name="Aslett M."/>
        </authorList>
    </citation>
    <scope>NUCLEOTIDE SEQUENCE [LARGE SCALE GENOMIC DNA]</scope>
    <source>
        <strain evidence="5">ISE/inbred ISE</strain>
    </source>
</reference>
<dbReference type="SMART" id="SM00228">
    <property type="entry name" value="PDZ"/>
    <property type="match status" value="1"/>
</dbReference>
<dbReference type="Pfam" id="PF07766">
    <property type="entry name" value="LETM1_RBD"/>
    <property type="match status" value="1"/>
</dbReference>
<keyword evidence="3" id="KW-1133">Transmembrane helix</keyword>
<gene>
    <name evidence="5" type="ORF">HCOI_00043300</name>
</gene>
<evidence type="ECO:0000256" key="3">
    <source>
        <dbReference type="SAM" id="Phobius"/>
    </source>
</evidence>
<protein>
    <submittedName>
        <fullName evidence="5">PDZ domain containing protein</fullName>
    </submittedName>
</protein>
<dbReference type="GO" id="GO:0005737">
    <property type="term" value="C:cytoplasm"/>
    <property type="evidence" value="ECO:0007669"/>
    <property type="project" value="UniProtKB-SubCell"/>
</dbReference>
<evidence type="ECO:0000259" key="4">
    <source>
        <dbReference type="PROSITE" id="PS50106"/>
    </source>
</evidence>
<evidence type="ECO:0000313" key="5">
    <source>
        <dbReference type="EMBL" id="CDL95308.1"/>
    </source>
</evidence>
<keyword evidence="2" id="KW-0963">Cytoplasm</keyword>
<dbReference type="InterPro" id="IPR036034">
    <property type="entry name" value="PDZ_sf"/>
</dbReference>
<comment type="subcellular location">
    <subcellularLocation>
        <location evidence="1">Cytoplasm</location>
    </subcellularLocation>
</comment>
<sequence length="473" mass="54324">MDNEESDDQSSTSTVRVNTQRTVLLSRNSLDECFGFALQTYVFKRGSKGLKERITFIDYVRNNSIAAAAGVQEGDVVLAVNDLPVLQESHDDLVKLMSSQLELRLVLLYQDISRILALSVRSLQLQYILAEKYILLEQLEMKESSILRGSEGSLSTAARRARWLSVCQEISKSLNLCRRLLNKDAKPECYLLPPCCDTRFGRYSFLRMTSAGPPPASPPKPGSFSARYDAFIARWPKVYALHRMVVDGSRWCFSDIKTYIRLKRELSSDARSLESLSMPELEVLVQMPTELPRVVVTAVLVPIPFGFYVIGFAIIFFPRLILTRHFWSDAQRKKFFQIDVERSLKNCSLRTLIGDPSSIEQVRLTSLDQLNFETLIALSALHAMYPWPGVRRRFALRCKTMRLLDRVVENNLNSLTERQLHFHLYIRRIEVQPNSSESELRKALKDWMRFTNHLSDMAYLCAPVFFNEKRLGS</sequence>
<reference evidence="5" key="2">
    <citation type="submission" date="2013-05" db="EMBL/GenBank/DDBJ databases">
        <title>The genome and transcriptome of Haemonchus contortus: a key model parasite for drug and vaccine discovery.</title>
        <authorList>
            <person name="Laing R."/>
            <person name="Kikuchi T."/>
            <person name="Martinelli A."/>
            <person name="Tsai I.J."/>
            <person name="Beech R.N."/>
            <person name="Redman E."/>
            <person name="Holroyd N."/>
            <person name="Bartley D.J."/>
            <person name="Beasley H."/>
            <person name="Britton C."/>
            <person name="Curran D."/>
            <person name="Devaney E."/>
            <person name="Gilabert A."/>
            <person name="Jackson F."/>
            <person name="Hunt M."/>
            <person name="Johnston S."/>
            <person name="Kryukov I."/>
            <person name="Li K."/>
            <person name="Morrison A.A."/>
            <person name="Reid A.J."/>
            <person name="Sargison N."/>
            <person name="Saunders G."/>
            <person name="Wasmuth J.D."/>
            <person name="Wolstenholme A."/>
            <person name="Berriman M."/>
            <person name="Gilleard J.S."/>
            <person name="Cotton J.A."/>
        </authorList>
    </citation>
    <scope>NUCLEOTIDE SEQUENCE [LARGE SCALE GENOMIC DNA]</scope>
    <source>
        <strain evidence="5">ISE/inbred ISE</strain>
    </source>
</reference>
<accession>W6NDE4</accession>
<dbReference type="Gene3D" id="2.30.42.10">
    <property type="match status" value="1"/>
</dbReference>
<dbReference type="InterPro" id="IPR033122">
    <property type="entry name" value="LETM1-like_RBD"/>
</dbReference>
<name>W6NDE4_HAECO</name>
<evidence type="ECO:0000256" key="2">
    <source>
        <dbReference type="ARBA" id="ARBA00022490"/>
    </source>
</evidence>
<proteinExistence type="predicted"/>
<evidence type="ECO:0000256" key="1">
    <source>
        <dbReference type="ARBA" id="ARBA00004496"/>
    </source>
</evidence>
<feature type="domain" description="PDZ" evidence="4">
    <location>
        <begin position="22"/>
        <end position="97"/>
    </location>
</feature>
<dbReference type="InterPro" id="IPR052122">
    <property type="entry name" value="Intracell_Traff_Signaling_Reg"/>
</dbReference>
<dbReference type="PANTHER" id="PTHR15963">
    <property type="entry name" value="GENERAL RECEPTOR FOR PHOSPHOINOSITIDES 1-ASSOCIATED SCAFFOLD PROTEIN-RELATED"/>
    <property type="match status" value="1"/>
</dbReference>
<keyword evidence="3" id="KW-0472">Membrane</keyword>
<dbReference type="SUPFAM" id="SSF50156">
    <property type="entry name" value="PDZ domain-like"/>
    <property type="match status" value="1"/>
</dbReference>
<dbReference type="InterPro" id="IPR001478">
    <property type="entry name" value="PDZ"/>
</dbReference>
<dbReference type="AlphaFoldDB" id="W6NDE4"/>
<comment type="caution">
    <text evidence="5">The sequence shown here is derived from an EMBL/GenBank/DDBJ whole genome shotgun (WGS) entry which is preliminary data.</text>
</comment>
<dbReference type="Pfam" id="PF17820">
    <property type="entry name" value="PDZ_6"/>
    <property type="match status" value="1"/>
</dbReference>
<dbReference type="PROSITE" id="PS50106">
    <property type="entry name" value="PDZ"/>
    <property type="match status" value="1"/>
</dbReference>
<dbReference type="InterPro" id="IPR041489">
    <property type="entry name" value="PDZ_6"/>
</dbReference>
<dbReference type="GO" id="GO:0043022">
    <property type="term" value="F:ribosome binding"/>
    <property type="evidence" value="ECO:0007669"/>
    <property type="project" value="InterPro"/>
</dbReference>
<feature type="transmembrane region" description="Helical" evidence="3">
    <location>
        <begin position="294"/>
        <end position="317"/>
    </location>
</feature>
<dbReference type="PANTHER" id="PTHR15963:SF5">
    <property type="entry name" value="SHORT SPINDLE 6, ISOFORM A"/>
    <property type="match status" value="1"/>
</dbReference>
<organism evidence="5">
    <name type="scientific">Haemonchus contortus</name>
    <name type="common">Barber pole worm</name>
    <dbReference type="NCBI Taxonomy" id="6289"/>
    <lineage>
        <taxon>Eukaryota</taxon>
        <taxon>Metazoa</taxon>
        <taxon>Ecdysozoa</taxon>
        <taxon>Nematoda</taxon>
        <taxon>Chromadorea</taxon>
        <taxon>Rhabditida</taxon>
        <taxon>Rhabditina</taxon>
        <taxon>Rhabditomorpha</taxon>
        <taxon>Strongyloidea</taxon>
        <taxon>Trichostrongylidae</taxon>
        <taxon>Haemonchus</taxon>
    </lineage>
</organism>
<dbReference type="EMBL" id="CAVP010058906">
    <property type="protein sequence ID" value="CDL95308.1"/>
    <property type="molecule type" value="Genomic_DNA"/>
</dbReference>